<protein>
    <recommendedName>
        <fullName evidence="3">Spermatogenesis-associated protein 6 N-terminal domain-containing protein</fullName>
    </recommendedName>
</protein>
<dbReference type="GO" id="GO:0120212">
    <property type="term" value="C:sperm head-tail coupling apparatus"/>
    <property type="evidence" value="ECO:0007669"/>
    <property type="project" value="InterPro"/>
</dbReference>
<evidence type="ECO:0000256" key="2">
    <source>
        <dbReference type="ARBA" id="ARBA00022553"/>
    </source>
</evidence>
<evidence type="ECO:0000313" key="4">
    <source>
        <dbReference type="Ensembl" id="ENSECRP00000016188.1"/>
    </source>
</evidence>
<proteinExistence type="inferred from homology"/>
<sequence>LPKVAIQKLTTPNPKSQIVTCPGVFLQDKDDVYLSVSLFGQYKKSKCLRPVFPLLLHEKMTFKKVFPQAMDPAIMADMLECM</sequence>
<comment type="similarity">
    <text evidence="1">Belongs to the SPATA6 family.</text>
</comment>
<dbReference type="PANTHER" id="PTHR16435">
    <property type="entry name" value="SPERMATOGENESIS-ASSOCIATED PROTEIN 6 SPATA6"/>
    <property type="match status" value="1"/>
</dbReference>
<evidence type="ECO:0000256" key="1">
    <source>
        <dbReference type="ARBA" id="ARBA00006215"/>
    </source>
</evidence>
<dbReference type="Ensembl" id="ENSECRT00000016478.1">
    <property type="protein sequence ID" value="ENSECRP00000016188.1"/>
    <property type="gene ID" value="ENSECRG00000010809.1"/>
</dbReference>
<dbReference type="Pfam" id="PF14909">
    <property type="entry name" value="SPATA6"/>
    <property type="match status" value="1"/>
</dbReference>
<dbReference type="InterPro" id="IPR042769">
    <property type="entry name" value="SPATA6_fam"/>
</dbReference>
<reference evidence="4" key="2">
    <citation type="submission" date="2025-08" db="UniProtKB">
        <authorList>
            <consortium name="Ensembl"/>
        </authorList>
    </citation>
    <scope>IDENTIFICATION</scope>
</reference>
<feature type="domain" description="Spermatogenesis-associated protein 6 N-terminal" evidence="3">
    <location>
        <begin position="17"/>
        <end position="81"/>
    </location>
</feature>
<organism evidence="4 5">
    <name type="scientific">Erpetoichthys calabaricus</name>
    <name type="common">Rope fish</name>
    <name type="synonym">Calamoichthys calabaricus</name>
    <dbReference type="NCBI Taxonomy" id="27687"/>
    <lineage>
        <taxon>Eukaryota</taxon>
        <taxon>Metazoa</taxon>
        <taxon>Chordata</taxon>
        <taxon>Craniata</taxon>
        <taxon>Vertebrata</taxon>
        <taxon>Euteleostomi</taxon>
        <taxon>Actinopterygii</taxon>
        <taxon>Polypteriformes</taxon>
        <taxon>Polypteridae</taxon>
        <taxon>Erpetoichthys</taxon>
    </lineage>
</organism>
<dbReference type="PANTHER" id="PTHR16435:SF6">
    <property type="entry name" value="IP09370P"/>
    <property type="match status" value="1"/>
</dbReference>
<reference evidence="4" key="1">
    <citation type="submission" date="2021-06" db="EMBL/GenBank/DDBJ databases">
        <authorList>
            <consortium name="Wellcome Sanger Institute Data Sharing"/>
        </authorList>
    </citation>
    <scope>NUCLEOTIDE SEQUENCE [LARGE SCALE GENOMIC DNA]</scope>
</reference>
<evidence type="ECO:0000313" key="5">
    <source>
        <dbReference type="Proteomes" id="UP000694620"/>
    </source>
</evidence>
<dbReference type="GeneTree" id="ENSGT00530000063821"/>
<dbReference type="GO" id="GO:0032027">
    <property type="term" value="F:myosin light chain binding"/>
    <property type="evidence" value="ECO:0007669"/>
    <property type="project" value="InterPro"/>
</dbReference>
<keyword evidence="2" id="KW-0597">Phosphoprotein</keyword>
<accession>A0A8C4SFS4</accession>
<dbReference type="AlphaFoldDB" id="A0A8C4SFS4"/>
<dbReference type="InterPro" id="IPR032732">
    <property type="entry name" value="SPATA6_N"/>
</dbReference>
<evidence type="ECO:0000259" key="3">
    <source>
        <dbReference type="Pfam" id="PF14909"/>
    </source>
</evidence>
<dbReference type="Proteomes" id="UP000694620">
    <property type="component" value="Chromosome 7"/>
</dbReference>
<name>A0A8C4SFS4_ERPCA</name>
<reference evidence="4" key="3">
    <citation type="submission" date="2025-09" db="UniProtKB">
        <authorList>
            <consortium name="Ensembl"/>
        </authorList>
    </citation>
    <scope>IDENTIFICATION</scope>
</reference>
<keyword evidence="5" id="KW-1185">Reference proteome</keyword>
<dbReference type="GO" id="GO:0007283">
    <property type="term" value="P:spermatogenesis"/>
    <property type="evidence" value="ECO:0007669"/>
    <property type="project" value="InterPro"/>
</dbReference>